<evidence type="ECO:0000256" key="3">
    <source>
        <dbReference type="ARBA" id="ARBA00022730"/>
    </source>
</evidence>
<comment type="subunit">
    <text evidence="8">Part of the ribosomal stalk of the 50S ribosomal subunit. Interacts with L10 and the large rRNA to form the base of the stalk. L10 forms an elongated spine to which L12 dimers bind in a sequential fashion forming a multimeric L10(L12)X complex.</text>
</comment>
<evidence type="ECO:0000256" key="9">
    <source>
        <dbReference type="RuleBase" id="RU003978"/>
    </source>
</evidence>
<keyword evidence="2 8" id="KW-0488">Methylation</keyword>
<sequence>MIEDIARSRLQPASWLLRSVSRVRPERALSLIAITHRYHSYRTLTRSAEVFNMAKKIIGFIKLQIPAGKANPSPPVGPALGQRGLNIMEFCKAFNAQTQGMEPGLPVPVVITAFADKSFTFIMKTPPATVLIKKAAKIDKGSSKPHTDKVGNITRAQAEEIAKTKMPDLTAADFDAAVRTIAGSAHSMGITVEGV</sequence>
<proteinExistence type="inferred from homology"/>
<comment type="PTM">
    <text evidence="8 10">One or more lysine residues are methylated.</text>
</comment>
<gene>
    <name evidence="8" type="primary">rplK</name>
    <name evidence="13" type="ORF">BKIR_c40_1413</name>
</gene>
<dbReference type="PANTHER" id="PTHR11661:SF1">
    <property type="entry name" value="LARGE RIBOSOMAL SUBUNIT PROTEIN UL11M"/>
    <property type="match status" value="1"/>
</dbReference>
<keyword evidence="14" id="KW-1185">Reference proteome</keyword>
<dbReference type="InterPro" id="IPR020785">
    <property type="entry name" value="Ribosomal_uL11_CS"/>
</dbReference>
<comment type="subunit">
    <text evidence="7">Part of the ribosomal stalk of the 50S ribosomal subunit. Interacts with L10 and the large rRNA to form the base of the stalk. L10 forms an elongated spine to which 2 L12 dimers bind in a sequential fashion forming a pentameric L10(L12)2(L12)2 complex.</text>
</comment>
<evidence type="ECO:0000313" key="14">
    <source>
        <dbReference type="Proteomes" id="UP000003511"/>
    </source>
</evidence>
<dbReference type="STRING" id="1055526.BKIR_c40_1413"/>
<evidence type="ECO:0000256" key="1">
    <source>
        <dbReference type="ARBA" id="ARBA00010537"/>
    </source>
</evidence>
<reference evidence="13 14" key="1">
    <citation type="submission" date="2011-09" db="EMBL/GenBank/DDBJ databases">
        <authorList>
            <person name="Carlier A."/>
        </authorList>
    </citation>
    <scope>NUCLEOTIDE SEQUENCE [LARGE SCALE GENOMIC DNA]</scope>
    <source>
        <strain evidence="13 14">UZHbot1</strain>
    </source>
</reference>
<dbReference type="GO" id="GO:0070180">
    <property type="term" value="F:large ribosomal subunit rRNA binding"/>
    <property type="evidence" value="ECO:0007669"/>
    <property type="project" value="UniProtKB-UniRule"/>
</dbReference>
<evidence type="ECO:0000259" key="11">
    <source>
        <dbReference type="Pfam" id="PF00298"/>
    </source>
</evidence>
<feature type="domain" description="Large ribosomal subunit protein uL11 N-terminal" evidence="12">
    <location>
        <begin position="61"/>
        <end position="119"/>
    </location>
</feature>
<dbReference type="HOGENOM" id="CLU_074237_2_0_4"/>
<keyword evidence="3 8" id="KW-0699">rRNA-binding</keyword>
<dbReference type="SMART" id="SM00649">
    <property type="entry name" value="RL11"/>
    <property type="match status" value="1"/>
</dbReference>
<evidence type="ECO:0000256" key="6">
    <source>
        <dbReference type="ARBA" id="ARBA00023274"/>
    </source>
</evidence>
<dbReference type="InterPro" id="IPR006519">
    <property type="entry name" value="Ribosomal_uL11_bac-typ"/>
</dbReference>
<evidence type="ECO:0000256" key="4">
    <source>
        <dbReference type="ARBA" id="ARBA00022884"/>
    </source>
</evidence>
<evidence type="ECO:0000256" key="5">
    <source>
        <dbReference type="ARBA" id="ARBA00022980"/>
    </source>
</evidence>
<evidence type="ECO:0000259" key="12">
    <source>
        <dbReference type="Pfam" id="PF03946"/>
    </source>
</evidence>
<dbReference type="EMBL" id="CAFE01000199">
    <property type="protein sequence ID" value="CCD39091.1"/>
    <property type="molecule type" value="Genomic_DNA"/>
</dbReference>
<evidence type="ECO:0000313" key="13">
    <source>
        <dbReference type="EMBL" id="CCD39091.1"/>
    </source>
</evidence>
<dbReference type="InterPro" id="IPR036796">
    <property type="entry name" value="Ribosomal_uL11_N_sf"/>
</dbReference>
<protein>
    <recommendedName>
        <fullName evidence="8">Large ribosomal subunit protein uL11</fullName>
    </recommendedName>
</protein>
<dbReference type="GO" id="GO:0006412">
    <property type="term" value="P:translation"/>
    <property type="evidence" value="ECO:0007669"/>
    <property type="project" value="UniProtKB-UniRule"/>
</dbReference>
<comment type="function">
    <text evidence="8 10">Forms part of the ribosomal stalk which helps the ribosome interact with GTP-bound translation factors.</text>
</comment>
<dbReference type="HAMAP" id="MF_00736">
    <property type="entry name" value="Ribosomal_uL11"/>
    <property type="match status" value="1"/>
</dbReference>
<dbReference type="PANTHER" id="PTHR11661">
    <property type="entry name" value="60S RIBOSOMAL PROTEIN L12"/>
    <property type="match status" value="1"/>
</dbReference>
<dbReference type="InterPro" id="IPR000911">
    <property type="entry name" value="Ribosomal_uL11"/>
</dbReference>
<keyword evidence="5 8" id="KW-0689">Ribosomal protein</keyword>
<dbReference type="InterPro" id="IPR020783">
    <property type="entry name" value="Ribosomal_uL11_C"/>
</dbReference>
<dbReference type="AlphaFoldDB" id="G4MD62"/>
<dbReference type="SUPFAM" id="SSF46906">
    <property type="entry name" value="Ribosomal protein L11, C-terminal domain"/>
    <property type="match status" value="1"/>
</dbReference>
<dbReference type="Pfam" id="PF03946">
    <property type="entry name" value="Ribosomal_L11_N"/>
    <property type="match status" value="1"/>
</dbReference>
<dbReference type="Pfam" id="PF00298">
    <property type="entry name" value="Ribosomal_L11"/>
    <property type="match status" value="1"/>
</dbReference>
<dbReference type="InterPro" id="IPR036769">
    <property type="entry name" value="Ribosomal_uL11_C_sf"/>
</dbReference>
<dbReference type="GO" id="GO:0022625">
    <property type="term" value="C:cytosolic large ribosomal subunit"/>
    <property type="evidence" value="ECO:0007669"/>
    <property type="project" value="TreeGrafter"/>
</dbReference>
<dbReference type="Gene3D" id="1.10.10.250">
    <property type="entry name" value="Ribosomal protein L11, C-terminal domain"/>
    <property type="match status" value="1"/>
</dbReference>
<keyword evidence="6 8" id="KW-0687">Ribonucleoprotein</keyword>
<reference evidence="13 14" key="2">
    <citation type="submission" date="2011-10" db="EMBL/GenBank/DDBJ databases">
        <title>Draft genome sequence of Candidatus Burkholderia kirkii.</title>
        <authorList>
            <person name="Carlier A.L."/>
            <person name="Eberl L."/>
        </authorList>
    </citation>
    <scope>NUCLEOTIDE SEQUENCE [LARGE SCALE GENOMIC DNA]</scope>
    <source>
        <strain evidence="13 14">UZHbot1</strain>
    </source>
</reference>
<evidence type="ECO:0000256" key="8">
    <source>
        <dbReference type="HAMAP-Rule" id="MF_00736"/>
    </source>
</evidence>
<dbReference type="FunFam" id="1.10.10.250:FF:000001">
    <property type="entry name" value="50S ribosomal protein L11"/>
    <property type="match status" value="1"/>
</dbReference>
<dbReference type="Proteomes" id="UP000003511">
    <property type="component" value="Unassembled WGS sequence"/>
</dbReference>
<name>G4MD62_9BURK</name>
<evidence type="ECO:0000256" key="10">
    <source>
        <dbReference type="RuleBase" id="RU003979"/>
    </source>
</evidence>
<dbReference type="NCBIfam" id="TIGR01632">
    <property type="entry name" value="L11_bact"/>
    <property type="match status" value="1"/>
</dbReference>
<evidence type="ECO:0000256" key="7">
    <source>
        <dbReference type="ARBA" id="ARBA00062905"/>
    </source>
</evidence>
<evidence type="ECO:0000256" key="2">
    <source>
        <dbReference type="ARBA" id="ARBA00022481"/>
    </source>
</evidence>
<dbReference type="GO" id="GO:0003735">
    <property type="term" value="F:structural constituent of ribosome"/>
    <property type="evidence" value="ECO:0007669"/>
    <property type="project" value="InterPro"/>
</dbReference>
<comment type="caution">
    <text evidence="13">The sequence shown here is derived from an EMBL/GenBank/DDBJ whole genome shotgun (WGS) entry which is preliminary data.</text>
</comment>
<dbReference type="PROSITE" id="PS00359">
    <property type="entry name" value="RIBOSOMAL_L11"/>
    <property type="match status" value="1"/>
</dbReference>
<dbReference type="SUPFAM" id="SSF54747">
    <property type="entry name" value="Ribosomal L11/L12e N-terminal domain"/>
    <property type="match status" value="1"/>
</dbReference>
<dbReference type="CDD" id="cd00349">
    <property type="entry name" value="Ribosomal_L11"/>
    <property type="match status" value="1"/>
</dbReference>
<dbReference type="FunFam" id="3.30.1550.10:FF:000001">
    <property type="entry name" value="50S ribosomal protein L11"/>
    <property type="match status" value="1"/>
</dbReference>
<dbReference type="Gene3D" id="3.30.1550.10">
    <property type="entry name" value="Ribosomal protein L11/L12, N-terminal domain"/>
    <property type="match status" value="1"/>
</dbReference>
<accession>G4MD62</accession>
<organism evidence="13 14">
    <name type="scientific">Candidatus Paraburkholderia kirkii UZHbot1</name>
    <dbReference type="NCBI Taxonomy" id="1055526"/>
    <lineage>
        <taxon>Bacteria</taxon>
        <taxon>Pseudomonadati</taxon>
        <taxon>Pseudomonadota</taxon>
        <taxon>Betaproteobacteria</taxon>
        <taxon>Burkholderiales</taxon>
        <taxon>Burkholderiaceae</taxon>
        <taxon>Paraburkholderia</taxon>
    </lineage>
</organism>
<dbReference type="InterPro" id="IPR020784">
    <property type="entry name" value="Ribosomal_uL11_N"/>
</dbReference>
<comment type="similarity">
    <text evidence="1 8 9">Belongs to the universal ribosomal protein uL11 family.</text>
</comment>
<feature type="domain" description="Large ribosomal subunit protein uL11 C-terminal" evidence="11">
    <location>
        <begin position="124"/>
        <end position="192"/>
    </location>
</feature>
<keyword evidence="4 8" id="KW-0694">RNA-binding</keyword>